<reference evidence="1" key="1">
    <citation type="journal article" date="2014" name="Front. Microbiol.">
        <title>High frequency of phylogenetically diverse reductive dehalogenase-homologous genes in deep subseafloor sedimentary metagenomes.</title>
        <authorList>
            <person name="Kawai M."/>
            <person name="Futagami T."/>
            <person name="Toyoda A."/>
            <person name="Takaki Y."/>
            <person name="Nishi S."/>
            <person name="Hori S."/>
            <person name="Arai W."/>
            <person name="Tsubouchi T."/>
            <person name="Morono Y."/>
            <person name="Uchiyama I."/>
            <person name="Ito T."/>
            <person name="Fujiyama A."/>
            <person name="Inagaki F."/>
            <person name="Takami H."/>
        </authorList>
    </citation>
    <scope>NUCLEOTIDE SEQUENCE</scope>
    <source>
        <strain evidence="1">Expedition CK06-06</strain>
    </source>
</reference>
<feature type="non-terminal residue" evidence="1">
    <location>
        <position position="1"/>
    </location>
</feature>
<gene>
    <name evidence="1" type="ORF">S01H4_06852</name>
</gene>
<comment type="caution">
    <text evidence="1">The sequence shown here is derived from an EMBL/GenBank/DDBJ whole genome shotgun (WGS) entry which is preliminary data.</text>
</comment>
<dbReference type="EMBL" id="BART01002170">
    <property type="protein sequence ID" value="GAG57506.1"/>
    <property type="molecule type" value="Genomic_DNA"/>
</dbReference>
<evidence type="ECO:0000313" key="1">
    <source>
        <dbReference type="EMBL" id="GAG57506.1"/>
    </source>
</evidence>
<name>X1ABN7_9ZZZZ</name>
<protein>
    <submittedName>
        <fullName evidence="1">Uncharacterized protein</fullName>
    </submittedName>
</protein>
<organism evidence="1">
    <name type="scientific">marine sediment metagenome</name>
    <dbReference type="NCBI Taxonomy" id="412755"/>
    <lineage>
        <taxon>unclassified sequences</taxon>
        <taxon>metagenomes</taxon>
        <taxon>ecological metagenomes</taxon>
    </lineage>
</organism>
<sequence>KRFPKENKILYNKTNLILIKISYITVDLQTEKLLLGR</sequence>
<proteinExistence type="predicted"/>
<accession>X1ABN7</accession>
<dbReference type="AlphaFoldDB" id="X1ABN7"/>